<sequence length="237" mass="25908">MFLSDIHTHSIASGHGTSCTITQMAKAASCKGLSLLGITDHGPSTIGAGTVSYFRSLSAAPRKRFGIQLLLGAEVNILDEQGRIDLPADVLSGLDYAIASMHIQNLRPADRQSNTLALLNVMQHPCVKVLGHIDNTQYDLDYEAVIRSAAHSQVLMEINEASLAPYGYRGDTRPNCRRILELCLQYQVPVLLSSDSHGISHIGDFTYGEAFAKDCNFPPDLILNSQIPRLLSFLMKR</sequence>
<keyword evidence="3" id="KW-1185">Reference proteome</keyword>
<dbReference type="InterPro" id="IPR050243">
    <property type="entry name" value="PHP_phosphatase"/>
</dbReference>
<evidence type="ECO:0000313" key="3">
    <source>
        <dbReference type="Proteomes" id="UP001652409"/>
    </source>
</evidence>
<feature type="domain" description="Polymerase/histidinol phosphatase N-terminal" evidence="1">
    <location>
        <begin position="4"/>
        <end position="79"/>
    </location>
</feature>
<dbReference type="InterPro" id="IPR016195">
    <property type="entry name" value="Pol/histidinol_Pase-like"/>
</dbReference>
<dbReference type="InterPro" id="IPR003141">
    <property type="entry name" value="Pol/His_phosphatase_N"/>
</dbReference>
<dbReference type="SMART" id="SM00481">
    <property type="entry name" value="POLIIIAc"/>
    <property type="match status" value="1"/>
</dbReference>
<proteinExistence type="predicted"/>
<dbReference type="CDD" id="cd07437">
    <property type="entry name" value="PHP_HisPPase_Ycdx_like"/>
    <property type="match status" value="1"/>
</dbReference>
<dbReference type="PANTHER" id="PTHR36928:SF1">
    <property type="entry name" value="PHOSPHATASE YCDX-RELATED"/>
    <property type="match status" value="1"/>
</dbReference>
<dbReference type="EMBL" id="JAOQJL010000001">
    <property type="protein sequence ID" value="MCU6763838.1"/>
    <property type="molecule type" value="Genomic_DNA"/>
</dbReference>
<dbReference type="Pfam" id="PF02811">
    <property type="entry name" value="PHP"/>
    <property type="match status" value="1"/>
</dbReference>
<reference evidence="2 3" key="1">
    <citation type="journal article" date="2021" name="ISME Commun">
        <title>Automated analysis of genomic sequences facilitates high-throughput and comprehensive description of bacteria.</title>
        <authorList>
            <person name="Hitch T.C.A."/>
        </authorList>
    </citation>
    <scope>NUCLEOTIDE SEQUENCE [LARGE SCALE GENOMIC DNA]</scope>
    <source>
        <strain evidence="2 3">Sanger_23</strain>
    </source>
</reference>
<gene>
    <name evidence="2" type="ORF">OCV61_00230</name>
</gene>
<dbReference type="PANTHER" id="PTHR36928">
    <property type="entry name" value="PHOSPHATASE YCDX-RELATED"/>
    <property type="match status" value="1"/>
</dbReference>
<evidence type="ECO:0000313" key="2">
    <source>
        <dbReference type="EMBL" id="MCU6763838.1"/>
    </source>
</evidence>
<evidence type="ECO:0000259" key="1">
    <source>
        <dbReference type="SMART" id="SM00481"/>
    </source>
</evidence>
<dbReference type="RefSeq" id="WP_158420034.1">
    <property type="nucleotide sequence ID" value="NZ_JAOQJL010000001.1"/>
</dbReference>
<protein>
    <submittedName>
        <fullName evidence="2">Phosphatase</fullName>
    </submittedName>
</protein>
<organism evidence="2 3">
    <name type="scientific">Blautia ammoniilytica</name>
    <dbReference type="NCBI Taxonomy" id="2981782"/>
    <lineage>
        <taxon>Bacteria</taxon>
        <taxon>Bacillati</taxon>
        <taxon>Bacillota</taxon>
        <taxon>Clostridia</taxon>
        <taxon>Lachnospirales</taxon>
        <taxon>Lachnospiraceae</taxon>
        <taxon>Blautia</taxon>
    </lineage>
</organism>
<comment type="caution">
    <text evidence="2">The sequence shown here is derived from an EMBL/GenBank/DDBJ whole genome shotgun (WGS) entry which is preliminary data.</text>
</comment>
<dbReference type="Proteomes" id="UP001652409">
    <property type="component" value="Unassembled WGS sequence"/>
</dbReference>
<dbReference type="Gene3D" id="3.20.20.140">
    <property type="entry name" value="Metal-dependent hydrolases"/>
    <property type="match status" value="1"/>
</dbReference>
<dbReference type="SUPFAM" id="SSF89550">
    <property type="entry name" value="PHP domain-like"/>
    <property type="match status" value="1"/>
</dbReference>
<accession>A0ABT2TNP8</accession>
<dbReference type="InterPro" id="IPR004013">
    <property type="entry name" value="PHP_dom"/>
</dbReference>
<name>A0ABT2TNP8_9FIRM</name>